<keyword evidence="3" id="KW-1185">Reference proteome</keyword>
<proteinExistence type="predicted"/>
<name>A0A1H1QD24_9PSED</name>
<gene>
    <name evidence="2" type="ORF">SAMN05216221_1295</name>
</gene>
<organism evidence="2 3">
    <name type="scientific">Pseudomonas oryzae</name>
    <dbReference type="NCBI Taxonomy" id="1392877"/>
    <lineage>
        <taxon>Bacteria</taxon>
        <taxon>Pseudomonadati</taxon>
        <taxon>Pseudomonadota</taxon>
        <taxon>Gammaproteobacteria</taxon>
        <taxon>Pseudomonadales</taxon>
        <taxon>Pseudomonadaceae</taxon>
        <taxon>Pseudomonas</taxon>
    </lineage>
</organism>
<evidence type="ECO:0000313" key="3">
    <source>
        <dbReference type="Proteomes" id="UP000243359"/>
    </source>
</evidence>
<reference evidence="3" key="1">
    <citation type="submission" date="2016-10" db="EMBL/GenBank/DDBJ databases">
        <authorList>
            <person name="Varghese N."/>
            <person name="Submissions S."/>
        </authorList>
    </citation>
    <scope>NUCLEOTIDE SEQUENCE [LARGE SCALE GENOMIC DNA]</scope>
    <source>
        <strain evidence="3">KCTC 32247</strain>
    </source>
</reference>
<sequence length="55" mass="5946">MNDKARSGEPAGLHVMPRCHLLAALRHNNRLSAPQNACHDSRGQASAPQGLGEFR</sequence>
<dbReference type="Proteomes" id="UP000243359">
    <property type="component" value="Chromosome I"/>
</dbReference>
<dbReference type="AlphaFoldDB" id="A0A1H1QD24"/>
<dbReference type="EMBL" id="LT629751">
    <property type="protein sequence ID" value="SDS20769.1"/>
    <property type="molecule type" value="Genomic_DNA"/>
</dbReference>
<protein>
    <submittedName>
        <fullName evidence="2">Uncharacterized protein</fullName>
    </submittedName>
</protein>
<accession>A0A1H1QD24</accession>
<feature type="region of interest" description="Disordered" evidence="1">
    <location>
        <begin position="33"/>
        <end position="55"/>
    </location>
</feature>
<evidence type="ECO:0000256" key="1">
    <source>
        <dbReference type="SAM" id="MobiDB-lite"/>
    </source>
</evidence>
<evidence type="ECO:0000313" key="2">
    <source>
        <dbReference type="EMBL" id="SDS20769.1"/>
    </source>
</evidence>